<accession>A0A8K0HNE5</accession>
<dbReference type="OrthoDB" id="1907763at2759"/>
<gene>
    <name evidence="1" type="ORF">FNV43_RR00755</name>
</gene>
<keyword evidence="2" id="KW-1185">Reference proteome</keyword>
<protein>
    <submittedName>
        <fullName evidence="1">Uncharacterized protein</fullName>
    </submittedName>
</protein>
<dbReference type="EMBL" id="VOIH02000001">
    <property type="protein sequence ID" value="KAF3456107.1"/>
    <property type="molecule type" value="Genomic_DNA"/>
</dbReference>
<reference evidence="1" key="1">
    <citation type="submission" date="2020-03" db="EMBL/GenBank/DDBJ databases">
        <title>A high-quality chromosome-level genome assembly of a woody plant with both climbing and erect habits, Rhamnella rubrinervis.</title>
        <authorList>
            <person name="Lu Z."/>
            <person name="Yang Y."/>
            <person name="Zhu X."/>
            <person name="Sun Y."/>
        </authorList>
    </citation>
    <scope>NUCLEOTIDE SEQUENCE</scope>
    <source>
        <strain evidence="1">BYM</strain>
        <tissue evidence="1">Leaf</tissue>
    </source>
</reference>
<proteinExistence type="predicted"/>
<name>A0A8K0HNE5_9ROSA</name>
<evidence type="ECO:0000313" key="2">
    <source>
        <dbReference type="Proteomes" id="UP000796880"/>
    </source>
</evidence>
<evidence type="ECO:0000313" key="1">
    <source>
        <dbReference type="EMBL" id="KAF3456107.1"/>
    </source>
</evidence>
<dbReference type="Proteomes" id="UP000796880">
    <property type="component" value="Unassembled WGS sequence"/>
</dbReference>
<comment type="caution">
    <text evidence="1">The sequence shown here is derived from an EMBL/GenBank/DDBJ whole genome shotgun (WGS) entry which is preliminary data.</text>
</comment>
<dbReference type="AlphaFoldDB" id="A0A8K0HNE5"/>
<organism evidence="1 2">
    <name type="scientific">Rhamnella rubrinervis</name>
    <dbReference type="NCBI Taxonomy" id="2594499"/>
    <lineage>
        <taxon>Eukaryota</taxon>
        <taxon>Viridiplantae</taxon>
        <taxon>Streptophyta</taxon>
        <taxon>Embryophyta</taxon>
        <taxon>Tracheophyta</taxon>
        <taxon>Spermatophyta</taxon>
        <taxon>Magnoliopsida</taxon>
        <taxon>eudicotyledons</taxon>
        <taxon>Gunneridae</taxon>
        <taxon>Pentapetalae</taxon>
        <taxon>rosids</taxon>
        <taxon>fabids</taxon>
        <taxon>Rosales</taxon>
        <taxon>Rhamnaceae</taxon>
        <taxon>rhamnoid group</taxon>
        <taxon>Rhamneae</taxon>
        <taxon>Rhamnella</taxon>
    </lineage>
</organism>
<sequence length="126" mass="13956">MTITRGHLLPATVSHPLQPRGHLLPLRVGKNSEKQVGFFCNCNSLSTERQGKRRHEVNGGMDFFGDMEEQGSTMEMDVDNVNPLEILGEGLVFYKKLADADFFNSFEDDFDDSDVNGASSSSINQA</sequence>